<evidence type="ECO:0000313" key="6">
    <source>
        <dbReference type="Proteomes" id="UP000215137"/>
    </source>
</evidence>
<keyword evidence="3" id="KW-0560">Oxidoreductase</keyword>
<dbReference type="PANTHER" id="PTHR43408:SF1">
    <property type="entry name" value="FMN REDUCTASE (NADPH)"/>
    <property type="match status" value="1"/>
</dbReference>
<evidence type="ECO:0000313" key="5">
    <source>
        <dbReference type="EMBL" id="ASV66314.1"/>
    </source>
</evidence>
<dbReference type="InterPro" id="IPR005025">
    <property type="entry name" value="FMN_Rdtase-like_dom"/>
</dbReference>
<evidence type="ECO:0000256" key="2">
    <source>
        <dbReference type="ARBA" id="ARBA00022643"/>
    </source>
</evidence>
<proteinExistence type="predicted"/>
<protein>
    <submittedName>
        <fullName evidence="5">FMN reductase (NADPH)</fullName>
    </submittedName>
</protein>
<dbReference type="OrthoDB" id="1643408at2"/>
<sequence length="182" mass="20219">MTNVVIISGSTSNNSRLNGLEQEAIAFLNKKGVPYEQITVRELPAEDLIHAKFDSPAIIAANEKVEKSDAVIILTPVFKASYTGVLKAYLDLLPQKGFVDKSVLPLVIGGSFGHLLMIDYALKPVISSLGAETVLQGVYVLDKEIERTEEHRFIVENHVKERLDKELNRLHSLLSIKELQLK</sequence>
<evidence type="ECO:0000256" key="1">
    <source>
        <dbReference type="ARBA" id="ARBA00022630"/>
    </source>
</evidence>
<dbReference type="RefSeq" id="WP_095369889.1">
    <property type="nucleotide sequence ID" value="NZ_CP022983.1"/>
</dbReference>
<dbReference type="Pfam" id="PF03358">
    <property type="entry name" value="FMN_red"/>
    <property type="match status" value="1"/>
</dbReference>
<dbReference type="NCBIfam" id="TIGR03567">
    <property type="entry name" value="FMN_reduc_SsuE"/>
    <property type="match status" value="1"/>
</dbReference>
<feature type="domain" description="NADPH-dependent FMN reductase-like" evidence="4">
    <location>
        <begin position="3"/>
        <end position="143"/>
    </location>
</feature>
<gene>
    <name evidence="5" type="primary">ssuE</name>
    <name evidence="5" type="ORF">CKF48_02540</name>
</gene>
<dbReference type="GO" id="GO:0008752">
    <property type="term" value="F:FMN reductase [NAD(P)H] activity"/>
    <property type="evidence" value="ECO:0007669"/>
    <property type="project" value="InterPro"/>
</dbReference>
<dbReference type="PANTHER" id="PTHR43408">
    <property type="entry name" value="FMN REDUCTASE (NADPH)"/>
    <property type="match status" value="1"/>
</dbReference>
<reference evidence="5 6" key="1">
    <citation type="submission" date="2017-08" db="EMBL/GenBank/DDBJ databases">
        <title>Complete Genome Sequence of Bacillus kochii Oregon-R-modENCODE STRAIN BDGP4, isolated from Drosophila melanogaster gut.</title>
        <authorList>
            <person name="Wan K.H."/>
            <person name="Yu C."/>
            <person name="Park S."/>
            <person name="Hammonds A.S."/>
            <person name="Booth B.W."/>
            <person name="Celniker S.E."/>
        </authorList>
    </citation>
    <scope>NUCLEOTIDE SEQUENCE [LARGE SCALE GENOMIC DNA]</scope>
    <source>
        <strain evidence="5 6">BDGP4</strain>
    </source>
</reference>
<keyword evidence="6" id="KW-1185">Reference proteome</keyword>
<dbReference type="InterPro" id="IPR029039">
    <property type="entry name" value="Flavoprotein-like_sf"/>
</dbReference>
<dbReference type="InterPro" id="IPR020048">
    <property type="entry name" value="NADPH-dep_FMN_reduc_SsuE"/>
</dbReference>
<dbReference type="AlphaFoldDB" id="A0A248TDR8"/>
<name>A0A248TDR8_9BACI</name>
<dbReference type="EMBL" id="CP022983">
    <property type="protein sequence ID" value="ASV66314.1"/>
    <property type="molecule type" value="Genomic_DNA"/>
</dbReference>
<dbReference type="SUPFAM" id="SSF52218">
    <property type="entry name" value="Flavoproteins"/>
    <property type="match status" value="1"/>
</dbReference>
<organism evidence="5 6">
    <name type="scientific">Cytobacillus kochii</name>
    <dbReference type="NCBI Taxonomy" id="859143"/>
    <lineage>
        <taxon>Bacteria</taxon>
        <taxon>Bacillati</taxon>
        <taxon>Bacillota</taxon>
        <taxon>Bacilli</taxon>
        <taxon>Bacillales</taxon>
        <taxon>Bacillaceae</taxon>
        <taxon>Cytobacillus</taxon>
    </lineage>
</organism>
<dbReference type="GO" id="GO:0046306">
    <property type="term" value="P:alkanesulfonate catabolic process"/>
    <property type="evidence" value="ECO:0007669"/>
    <property type="project" value="InterPro"/>
</dbReference>
<keyword evidence="2" id="KW-0288">FMN</keyword>
<evidence type="ECO:0000256" key="3">
    <source>
        <dbReference type="ARBA" id="ARBA00023002"/>
    </source>
</evidence>
<keyword evidence="1" id="KW-0285">Flavoprotein</keyword>
<evidence type="ECO:0000259" key="4">
    <source>
        <dbReference type="Pfam" id="PF03358"/>
    </source>
</evidence>
<dbReference type="InterPro" id="IPR051814">
    <property type="entry name" value="NAD(P)H-dep_FMN_reductase"/>
</dbReference>
<dbReference type="Proteomes" id="UP000215137">
    <property type="component" value="Chromosome"/>
</dbReference>
<accession>A0A248TDR8</accession>
<dbReference type="Gene3D" id="3.40.50.360">
    <property type="match status" value="1"/>
</dbReference>
<dbReference type="KEGG" id="bko:CKF48_02540"/>